<name>A0A5C6P782_9TELE</name>
<proteinExistence type="predicted"/>
<evidence type="ECO:0000313" key="3">
    <source>
        <dbReference type="Proteomes" id="UP000324091"/>
    </source>
</evidence>
<gene>
    <name evidence="2" type="ORF">D4764_14G0006840</name>
</gene>
<dbReference type="Proteomes" id="UP000324091">
    <property type="component" value="Chromosome 14"/>
</dbReference>
<organism evidence="2 3">
    <name type="scientific">Takifugu flavidus</name>
    <name type="common">sansaifugu</name>
    <dbReference type="NCBI Taxonomy" id="433684"/>
    <lineage>
        <taxon>Eukaryota</taxon>
        <taxon>Metazoa</taxon>
        <taxon>Chordata</taxon>
        <taxon>Craniata</taxon>
        <taxon>Vertebrata</taxon>
        <taxon>Euteleostomi</taxon>
        <taxon>Actinopterygii</taxon>
        <taxon>Neopterygii</taxon>
        <taxon>Teleostei</taxon>
        <taxon>Neoteleostei</taxon>
        <taxon>Acanthomorphata</taxon>
        <taxon>Eupercaria</taxon>
        <taxon>Tetraodontiformes</taxon>
        <taxon>Tetradontoidea</taxon>
        <taxon>Tetraodontidae</taxon>
        <taxon>Takifugu</taxon>
    </lineage>
</organism>
<feature type="region of interest" description="Disordered" evidence="1">
    <location>
        <begin position="1"/>
        <end position="42"/>
    </location>
</feature>
<feature type="region of interest" description="Disordered" evidence="1">
    <location>
        <begin position="57"/>
        <end position="82"/>
    </location>
</feature>
<evidence type="ECO:0000313" key="2">
    <source>
        <dbReference type="EMBL" id="TWW74681.1"/>
    </source>
</evidence>
<evidence type="ECO:0000256" key="1">
    <source>
        <dbReference type="SAM" id="MobiDB-lite"/>
    </source>
</evidence>
<dbReference type="EMBL" id="RHFK02000006">
    <property type="protein sequence ID" value="TWW74681.1"/>
    <property type="molecule type" value="Genomic_DNA"/>
</dbReference>
<sequence>MKDLAPSEKASAKRRQQKRGTNGQTTGLAAGKQTPALDSPPENFVICPQGVCSFFWRAGERPRHEEKKMSKGGRNGGRDKCR</sequence>
<dbReference type="AlphaFoldDB" id="A0A5C6P782"/>
<feature type="compositionally biased region" description="Basic and acidic residues" evidence="1">
    <location>
        <begin position="58"/>
        <end position="69"/>
    </location>
</feature>
<accession>A0A5C6P782</accession>
<reference evidence="2 3" key="1">
    <citation type="submission" date="2019-04" db="EMBL/GenBank/DDBJ databases">
        <title>Chromosome genome assembly for Takifugu flavidus.</title>
        <authorList>
            <person name="Xiao S."/>
        </authorList>
    </citation>
    <scope>NUCLEOTIDE SEQUENCE [LARGE SCALE GENOMIC DNA]</scope>
    <source>
        <strain evidence="2">HTHZ2018</strain>
        <tissue evidence="2">Muscle</tissue>
    </source>
</reference>
<comment type="caution">
    <text evidence="2">The sequence shown here is derived from an EMBL/GenBank/DDBJ whole genome shotgun (WGS) entry which is preliminary data.</text>
</comment>
<keyword evidence="3" id="KW-1185">Reference proteome</keyword>
<protein>
    <submittedName>
        <fullName evidence="2">Uncharacterized protein</fullName>
    </submittedName>
</protein>